<evidence type="ECO:0000256" key="2">
    <source>
        <dbReference type="ARBA" id="ARBA00022857"/>
    </source>
</evidence>
<dbReference type="PROSITE" id="PS00062">
    <property type="entry name" value="ALDOKETO_REDUCTASE_2"/>
    <property type="match status" value="1"/>
</dbReference>
<dbReference type="PANTHER" id="PTHR43827">
    <property type="entry name" value="2,5-DIKETO-D-GLUCONIC ACID REDUCTASE"/>
    <property type="match status" value="1"/>
</dbReference>
<dbReference type="GO" id="GO:0016616">
    <property type="term" value="F:oxidoreductase activity, acting on the CH-OH group of donors, NAD or NADP as acceptor"/>
    <property type="evidence" value="ECO:0007669"/>
    <property type="project" value="UniProtKB-ARBA"/>
</dbReference>
<organism evidence="8">
    <name type="scientific">Cyberlindnera americana</name>
    <dbReference type="NCBI Taxonomy" id="36016"/>
    <lineage>
        <taxon>Eukaryota</taxon>
        <taxon>Fungi</taxon>
        <taxon>Dikarya</taxon>
        <taxon>Ascomycota</taxon>
        <taxon>Saccharomycotina</taxon>
        <taxon>Saccharomycetes</taxon>
        <taxon>Phaffomycetales</taxon>
        <taxon>Phaffomycetaceae</taxon>
        <taxon>Cyberlindnera</taxon>
    </lineage>
</organism>
<dbReference type="GO" id="GO:0016652">
    <property type="term" value="F:oxidoreductase activity, acting on NAD(P)H as acceptor"/>
    <property type="evidence" value="ECO:0007669"/>
    <property type="project" value="InterPro"/>
</dbReference>
<dbReference type="EMBL" id="MK890685">
    <property type="protein sequence ID" value="QFR37190.1"/>
    <property type="molecule type" value="Genomic_DNA"/>
</dbReference>
<comment type="similarity">
    <text evidence="1">Belongs to the aldo/keto reductase family.</text>
</comment>
<dbReference type="InterPro" id="IPR044494">
    <property type="entry name" value="AKR3C2/3"/>
</dbReference>
<gene>
    <name evidence="8" type="ORF">g2295</name>
</gene>
<dbReference type="InterPro" id="IPR036812">
    <property type="entry name" value="NAD(P)_OxRdtase_dom_sf"/>
</dbReference>
<dbReference type="PANTHER" id="PTHR43827:SF3">
    <property type="entry name" value="NADP-DEPENDENT OXIDOREDUCTASE DOMAIN-CONTAINING PROTEIN"/>
    <property type="match status" value="1"/>
</dbReference>
<proteinExistence type="inferred from homology"/>
<dbReference type="PRINTS" id="PR00069">
    <property type="entry name" value="ALDKETRDTASE"/>
</dbReference>
<name>A0A5P8N8R2_9ASCO</name>
<evidence type="ECO:0000313" key="8">
    <source>
        <dbReference type="EMBL" id="QFR37190.1"/>
    </source>
</evidence>
<sequence length="292" mass="33264">MKYFTLNNGNKIPAISVIGTGTQWFNKERKVLNTKLVDQICHALSLPGMVHIDTAQFYGTYPELAEALKKTDKPRDQIWITDKYSKQSVNAKAALDESLKILGIDYIDLYLDHFPFYPPGSNGSVETDWKYFEEVYKEGKAKNIGVSNYSTADFDKLLPVAEIKPCVNQIEFSALLQNQSPGIYDYCAKHNILIEAYSPLGPLKSIGDDSFYDYIDKLSKKYGKSKGLILLRWVYQRGVLPVTTSSNPGRITESNTIFEFELDDDEVNEISKLGEDHKTLRQYWIPEYGHND</sequence>
<accession>A0A5P8N8R2</accession>
<evidence type="ECO:0000256" key="4">
    <source>
        <dbReference type="PIRSR" id="PIRSR000097-1"/>
    </source>
</evidence>
<dbReference type="CDD" id="cd19120">
    <property type="entry name" value="AKR_AKR3C2-3"/>
    <property type="match status" value="1"/>
</dbReference>
<feature type="domain" description="NADP-dependent oxidoreductase" evidence="7">
    <location>
        <begin position="18"/>
        <end position="273"/>
    </location>
</feature>
<dbReference type="InterPro" id="IPR020471">
    <property type="entry name" value="AKR"/>
</dbReference>
<reference evidence="8" key="1">
    <citation type="journal article" date="2019" name="Front. Microbiol.">
        <title>An Overview of Genes From Cyberlindnera americana, a Symbiont Yeast Isolated From the Gut of the Bark Beetle Dendroctonus rhizophagus (Curculionidae: Scolytinae), Involved in the Detoxification Process Using Genome and Transcriptome Data.</title>
        <authorList>
            <person name="Soto-Robles L.V."/>
            <person name="Torres-Banda V."/>
            <person name="Rivera-Orduna F.N."/>
            <person name="Curiel-Quesada E."/>
            <person name="Hidalgo-Lara M.E."/>
            <person name="Zuniga G."/>
        </authorList>
    </citation>
    <scope>NUCLEOTIDE SEQUENCE</scope>
    <source>
        <strain evidence="8">ChDrAdgY46</strain>
    </source>
</reference>
<dbReference type="InterPro" id="IPR018170">
    <property type="entry name" value="Aldo/ket_reductase_CS"/>
</dbReference>
<feature type="active site" description="Proton donor" evidence="4">
    <location>
        <position position="58"/>
    </location>
</feature>
<dbReference type="InterPro" id="IPR023210">
    <property type="entry name" value="NADP_OxRdtase_dom"/>
</dbReference>
<evidence type="ECO:0000256" key="3">
    <source>
        <dbReference type="ARBA" id="ARBA00023002"/>
    </source>
</evidence>
<feature type="site" description="Lowers pKa of active site Tyr" evidence="6">
    <location>
        <position position="83"/>
    </location>
</feature>
<evidence type="ECO:0000256" key="6">
    <source>
        <dbReference type="PIRSR" id="PIRSR000097-3"/>
    </source>
</evidence>
<feature type="binding site" evidence="5">
    <location>
        <position position="113"/>
    </location>
    <ligand>
        <name>substrate</name>
    </ligand>
</feature>
<dbReference type="AlphaFoldDB" id="A0A5P8N8R2"/>
<dbReference type="Pfam" id="PF00248">
    <property type="entry name" value="Aldo_ket_red"/>
    <property type="match status" value="1"/>
</dbReference>
<evidence type="ECO:0000256" key="5">
    <source>
        <dbReference type="PIRSR" id="PIRSR000097-2"/>
    </source>
</evidence>
<protein>
    <submittedName>
        <fullName evidence="8">Aldo-keto reductase</fullName>
    </submittedName>
</protein>
<dbReference type="FunFam" id="3.20.20.100:FF:000002">
    <property type="entry name" value="2,5-diketo-D-gluconic acid reductase A"/>
    <property type="match status" value="1"/>
</dbReference>
<dbReference type="SUPFAM" id="SSF51430">
    <property type="entry name" value="NAD(P)-linked oxidoreductase"/>
    <property type="match status" value="1"/>
</dbReference>
<keyword evidence="2" id="KW-0521">NADP</keyword>
<dbReference type="Gene3D" id="3.20.20.100">
    <property type="entry name" value="NADP-dependent oxidoreductase domain"/>
    <property type="match status" value="1"/>
</dbReference>
<dbReference type="PIRSF" id="PIRSF000097">
    <property type="entry name" value="AKR"/>
    <property type="match status" value="1"/>
</dbReference>
<evidence type="ECO:0000256" key="1">
    <source>
        <dbReference type="ARBA" id="ARBA00007905"/>
    </source>
</evidence>
<keyword evidence="3" id="KW-0560">Oxidoreductase</keyword>
<evidence type="ECO:0000259" key="7">
    <source>
        <dbReference type="Pfam" id="PF00248"/>
    </source>
</evidence>